<keyword evidence="2" id="KW-1185">Reference proteome</keyword>
<name>A0A6C2YJG7_9BACT</name>
<protein>
    <recommendedName>
        <fullName evidence="3">FAD/NAD(P)-binding domain-containing protein</fullName>
    </recommendedName>
</protein>
<evidence type="ECO:0000313" key="2">
    <source>
        <dbReference type="Proteomes" id="UP000464378"/>
    </source>
</evidence>
<dbReference type="RefSeq" id="WP_162656354.1">
    <property type="nucleotide sequence ID" value="NZ_LR593887.1"/>
</dbReference>
<dbReference type="EMBL" id="LR593887">
    <property type="protein sequence ID" value="VTR97649.1"/>
    <property type="molecule type" value="Genomic_DNA"/>
</dbReference>
<dbReference type="Gene3D" id="3.50.50.60">
    <property type="entry name" value="FAD/NAD(P)-binding domain"/>
    <property type="match status" value="1"/>
</dbReference>
<evidence type="ECO:0008006" key="3">
    <source>
        <dbReference type="Google" id="ProtNLM"/>
    </source>
</evidence>
<dbReference type="PRINTS" id="PR00368">
    <property type="entry name" value="FADPNR"/>
</dbReference>
<dbReference type="EMBL" id="LR586016">
    <property type="protein sequence ID" value="VIP01112.1"/>
    <property type="molecule type" value="Genomic_DNA"/>
</dbReference>
<organism evidence="1">
    <name type="scientific">Tuwongella immobilis</name>
    <dbReference type="NCBI Taxonomy" id="692036"/>
    <lineage>
        <taxon>Bacteria</taxon>
        <taxon>Pseudomonadati</taxon>
        <taxon>Planctomycetota</taxon>
        <taxon>Planctomycetia</taxon>
        <taxon>Gemmatales</taxon>
        <taxon>Gemmataceae</taxon>
        <taxon>Tuwongella</taxon>
    </lineage>
</organism>
<dbReference type="SUPFAM" id="SSF51905">
    <property type="entry name" value="FAD/NAD(P)-binding domain"/>
    <property type="match status" value="1"/>
</dbReference>
<proteinExistence type="predicted"/>
<evidence type="ECO:0000313" key="1">
    <source>
        <dbReference type="EMBL" id="VIP01112.1"/>
    </source>
</evidence>
<dbReference type="InterPro" id="IPR036188">
    <property type="entry name" value="FAD/NAD-bd_sf"/>
</dbReference>
<reference evidence="1" key="1">
    <citation type="submission" date="2019-04" db="EMBL/GenBank/DDBJ databases">
        <authorList>
            <consortium name="Science for Life Laboratories"/>
        </authorList>
    </citation>
    <scope>NUCLEOTIDE SEQUENCE</scope>
    <source>
        <strain evidence="1">MBLW1</strain>
    </source>
</reference>
<sequence>MRRMDRPRVAIIGAGPIGLEAGLAARTLDWPTTIYEAGEIAQHLQHWGHVKLFTPFSWNRSALGMRLLDTLGLARELPDANAHITGHDYRTRYLLPIAQSDRLANCIRTGTRILHVARKGWLKDDARDPKRAFAPFRLLVQQPDQTQCIEEADVVLDCSGVYSHANWLGDGGIPAIGETAVRPQIVYGLEDILGASRKRFAGKSILVVGSGYSAAHSVCSLARVAEDNPATWIIWLARNGRSQPLPRIPQDPLKERDRLAAQANGWATRGNGNVEYHNQTGIESILSHGPDKGFRVETNCDGETSIWEVEQIIANIGYRGDDGISRELHVGPPAPPSPMTDEPGFFRLGIKSYGRDSRFLLKQGYDQIKAVFAQIAGRPVLEMNSVKG</sequence>
<dbReference type="Proteomes" id="UP000464378">
    <property type="component" value="Chromosome"/>
</dbReference>
<gene>
    <name evidence="1" type="ORF">GMBLW1_28480</name>
</gene>
<dbReference type="KEGG" id="tim:GMBLW1_28480"/>
<accession>A0A6C2YJG7</accession>
<dbReference type="AlphaFoldDB" id="A0A6C2YJG7"/>
<dbReference type="InParanoid" id="A0A6C2YJG7"/>